<dbReference type="AlphaFoldDB" id="A0A934QIP2"/>
<dbReference type="SUPFAM" id="SSF53187">
    <property type="entry name" value="Zn-dependent exopeptidases"/>
    <property type="match status" value="1"/>
</dbReference>
<evidence type="ECO:0000313" key="10">
    <source>
        <dbReference type="EMBL" id="MBK1697503.1"/>
    </source>
</evidence>
<protein>
    <recommendedName>
        <fullName evidence="8">Probable cytosol aminopeptidase</fullName>
        <ecNumber evidence="8">3.4.11.1</ecNumber>
    </recommendedName>
    <alternativeName>
        <fullName evidence="8">Leucine aminopeptidase</fullName>
        <shortName evidence="8">LAP</shortName>
        <ecNumber evidence="8">3.4.11.10</ecNumber>
    </alternativeName>
    <alternativeName>
        <fullName evidence="8">Leucyl aminopeptidase</fullName>
    </alternativeName>
</protein>
<dbReference type="EC" id="3.4.11.10" evidence="8"/>
<evidence type="ECO:0000256" key="7">
    <source>
        <dbReference type="ARBA" id="ARBA00023211"/>
    </source>
</evidence>
<evidence type="ECO:0000256" key="2">
    <source>
        <dbReference type="ARBA" id="ARBA00000967"/>
    </source>
</evidence>
<comment type="similarity">
    <text evidence="3 8">Belongs to the peptidase M17 family.</text>
</comment>
<comment type="subcellular location">
    <subcellularLocation>
        <location evidence="8">Cytoplasm</location>
    </subcellularLocation>
</comment>
<feature type="binding site" evidence="8">
    <location>
        <position position="263"/>
    </location>
    <ligand>
        <name>Mn(2+)</name>
        <dbReference type="ChEBI" id="CHEBI:29035"/>
        <label>2</label>
    </ligand>
</feature>
<keyword evidence="11" id="KW-1185">Reference proteome</keyword>
<evidence type="ECO:0000259" key="9">
    <source>
        <dbReference type="PROSITE" id="PS00631"/>
    </source>
</evidence>
<dbReference type="InterPro" id="IPR011356">
    <property type="entry name" value="Leucine_aapep/pepB"/>
</dbReference>
<proteinExistence type="inferred from homology"/>
<dbReference type="RefSeq" id="WP_027289231.1">
    <property type="nucleotide sequence ID" value="NZ_NRRE01000026.1"/>
</dbReference>
<dbReference type="InterPro" id="IPR008283">
    <property type="entry name" value="Peptidase_M17_N"/>
</dbReference>
<dbReference type="GO" id="GO:0030145">
    <property type="term" value="F:manganese ion binding"/>
    <property type="evidence" value="ECO:0007669"/>
    <property type="project" value="UniProtKB-UniRule"/>
</dbReference>
<keyword evidence="5 8" id="KW-0645">Protease</keyword>
<sequence>MKVAFTSHSLPTSDAVCVGVTADRTLTASAQKLDQATDGALSRALKASARFTGDKQQLLEVLTPAGVENSRVLLVGLGKPDALDVGDLEAIGGELVAKLNAVGESQATFVLDALAGAPVTAPQAAARLALGARLRSYRFDKYRTQEKAEDKPSLTQFTVALSHKKDADNAYRPLEKLASGVETTRDLVSEPANVLTPEALAAECRKLEELGVEVEVLDAKAMRKLGMGALLAVAQGSDKEPKLVTMRWQGGSGKKTPLAVVGKGVCFDSGGISLKPAQGMGDMKWDMGGAGVTVGLMKALAGRKAKLNAVGVVGLVENMPGGAAYRPGDVLTTMSGQTVEVQNTDAEGRLVLADALWYAQQTYEPETMVNLATLTGAVLVALGNRRAGLFANDDTLAQQLTQAGESVGEKLWRLPMDDEYDKDVNSDIADMKNVGDGRNASSTAAAQFLRRFIQKGTKWAHLDIAGVTWSTKDAPIVPKGGTGFGVRLLDCFVADRFER</sequence>
<gene>
    <name evidence="8" type="primary">pepA</name>
    <name evidence="10" type="ORF">CKO21_09630</name>
</gene>
<comment type="caution">
    <text evidence="10">The sequence shown here is derived from an EMBL/GenBank/DDBJ whole genome shotgun (WGS) entry which is preliminary data.</text>
</comment>
<dbReference type="CDD" id="cd00433">
    <property type="entry name" value="Peptidase_M17"/>
    <property type="match status" value="1"/>
</dbReference>
<dbReference type="EC" id="3.4.11.1" evidence="8"/>
<keyword evidence="7 8" id="KW-0464">Manganese</keyword>
<dbReference type="NCBIfam" id="NF002073">
    <property type="entry name" value="PRK00913.1-2"/>
    <property type="match status" value="1"/>
</dbReference>
<feature type="binding site" evidence="8">
    <location>
        <position position="347"/>
    </location>
    <ligand>
        <name>Mn(2+)</name>
        <dbReference type="ChEBI" id="CHEBI:29035"/>
        <label>2</label>
    </ligand>
</feature>
<evidence type="ECO:0000256" key="8">
    <source>
        <dbReference type="HAMAP-Rule" id="MF_00181"/>
    </source>
</evidence>
<feature type="active site" evidence="8">
    <location>
        <position position="275"/>
    </location>
</feature>
<dbReference type="InterPro" id="IPR000819">
    <property type="entry name" value="Peptidase_M17_C"/>
</dbReference>
<dbReference type="PRINTS" id="PR00481">
    <property type="entry name" value="LAMNOPPTDASE"/>
</dbReference>
<feature type="binding site" evidence="8">
    <location>
        <position position="347"/>
    </location>
    <ligand>
        <name>Mn(2+)</name>
        <dbReference type="ChEBI" id="CHEBI:29035"/>
        <label>1</label>
    </ligand>
</feature>
<evidence type="ECO:0000313" key="11">
    <source>
        <dbReference type="Proteomes" id="UP000778970"/>
    </source>
</evidence>
<feature type="binding site" evidence="8">
    <location>
        <position position="268"/>
    </location>
    <ligand>
        <name>Mn(2+)</name>
        <dbReference type="ChEBI" id="CHEBI:29035"/>
        <label>1</label>
    </ligand>
</feature>
<dbReference type="Gene3D" id="3.40.220.10">
    <property type="entry name" value="Leucine Aminopeptidase, subunit E, domain 1"/>
    <property type="match status" value="1"/>
</dbReference>
<dbReference type="SUPFAM" id="SSF52949">
    <property type="entry name" value="Macro domain-like"/>
    <property type="match status" value="1"/>
</dbReference>
<keyword evidence="4 8" id="KW-0031">Aminopeptidase</keyword>
<comment type="catalytic activity">
    <reaction evidence="1 8">
        <text>Release of an N-terminal amino acid, Xaa-|-Yaa-, in which Xaa is preferably Leu, but may be other amino acids including Pro although not Arg or Lys, and Yaa may be Pro. Amino acid amides and methyl esters are also readily hydrolyzed, but rates on arylamides are exceedingly low.</text>
        <dbReference type="EC" id="3.4.11.1"/>
    </reaction>
</comment>
<comment type="catalytic activity">
    <reaction evidence="2 8">
        <text>Release of an N-terminal amino acid, preferentially leucine, but not glutamic or aspartic acids.</text>
        <dbReference type="EC" id="3.4.11.10"/>
    </reaction>
</comment>
<dbReference type="Pfam" id="PF02789">
    <property type="entry name" value="Peptidase_M17_N"/>
    <property type="match status" value="1"/>
</dbReference>
<dbReference type="GO" id="GO:0005737">
    <property type="term" value="C:cytoplasm"/>
    <property type="evidence" value="ECO:0007669"/>
    <property type="project" value="UniProtKB-SubCell"/>
</dbReference>
<dbReference type="GO" id="GO:0070006">
    <property type="term" value="F:metalloaminopeptidase activity"/>
    <property type="evidence" value="ECO:0007669"/>
    <property type="project" value="InterPro"/>
</dbReference>
<keyword evidence="8" id="KW-0963">Cytoplasm</keyword>
<evidence type="ECO:0000256" key="1">
    <source>
        <dbReference type="ARBA" id="ARBA00000135"/>
    </source>
</evidence>
<feature type="domain" description="Cytosol aminopeptidase" evidence="9">
    <location>
        <begin position="343"/>
        <end position="350"/>
    </location>
</feature>
<reference evidence="10" key="1">
    <citation type="submission" date="2017-08" db="EMBL/GenBank/DDBJ databases">
        <authorList>
            <person name="Imhoff J.F."/>
            <person name="Rahn T."/>
            <person name="Kuenzel S."/>
            <person name="Neulinger S.C."/>
        </authorList>
    </citation>
    <scope>NUCLEOTIDE SEQUENCE</scope>
    <source>
        <strain evidence="10">DSM 9154</strain>
    </source>
</reference>
<feature type="binding site" evidence="8">
    <location>
        <position position="268"/>
    </location>
    <ligand>
        <name>Mn(2+)</name>
        <dbReference type="ChEBI" id="CHEBI:29035"/>
        <label>2</label>
    </ligand>
</feature>
<dbReference type="GO" id="GO:0006508">
    <property type="term" value="P:proteolysis"/>
    <property type="evidence" value="ECO:0007669"/>
    <property type="project" value="UniProtKB-KW"/>
</dbReference>
<dbReference type="Gene3D" id="3.40.630.10">
    <property type="entry name" value="Zn peptidases"/>
    <property type="match status" value="1"/>
</dbReference>
<dbReference type="Pfam" id="PF00883">
    <property type="entry name" value="Peptidase_M17"/>
    <property type="match status" value="1"/>
</dbReference>
<evidence type="ECO:0000256" key="5">
    <source>
        <dbReference type="ARBA" id="ARBA00022670"/>
    </source>
</evidence>
<dbReference type="NCBIfam" id="NF002075">
    <property type="entry name" value="PRK00913.2-2"/>
    <property type="match status" value="1"/>
</dbReference>
<dbReference type="HAMAP" id="MF_00181">
    <property type="entry name" value="Cytosol_peptidase_M17"/>
    <property type="match status" value="1"/>
</dbReference>
<accession>A0A934QIP2</accession>
<comment type="function">
    <text evidence="8">Presumably involved in the processing and regular turnover of intracellular proteins. Catalyzes the removal of unsubstituted N-terminal amino acids from various peptides.</text>
</comment>
<organism evidence="10 11">
    <name type="scientific">Rhodovibrio salinarum</name>
    <dbReference type="NCBI Taxonomy" id="1087"/>
    <lineage>
        <taxon>Bacteria</taxon>
        <taxon>Pseudomonadati</taxon>
        <taxon>Pseudomonadota</taxon>
        <taxon>Alphaproteobacteria</taxon>
        <taxon>Rhodospirillales</taxon>
        <taxon>Rhodovibrionaceae</taxon>
        <taxon>Rhodovibrio</taxon>
    </lineage>
</organism>
<dbReference type="PANTHER" id="PTHR11963:SF23">
    <property type="entry name" value="CYTOSOL AMINOPEPTIDASE"/>
    <property type="match status" value="1"/>
</dbReference>
<feature type="active site" evidence="8">
    <location>
        <position position="349"/>
    </location>
</feature>
<dbReference type="InterPro" id="IPR043472">
    <property type="entry name" value="Macro_dom-like"/>
</dbReference>
<evidence type="ECO:0000256" key="6">
    <source>
        <dbReference type="ARBA" id="ARBA00022801"/>
    </source>
</evidence>
<keyword evidence="8" id="KW-0479">Metal-binding</keyword>
<evidence type="ECO:0000256" key="4">
    <source>
        <dbReference type="ARBA" id="ARBA00022438"/>
    </source>
</evidence>
<comment type="cofactor">
    <cofactor evidence="8">
        <name>Mn(2+)</name>
        <dbReference type="ChEBI" id="CHEBI:29035"/>
    </cofactor>
    <text evidence="8">Binds 2 manganese ions per subunit.</text>
</comment>
<reference evidence="10" key="2">
    <citation type="journal article" date="2020" name="Microorganisms">
        <title>Osmotic Adaptation and Compatible Solute Biosynthesis of Phototrophic Bacteria as Revealed from Genome Analyses.</title>
        <authorList>
            <person name="Imhoff J.F."/>
            <person name="Rahn T."/>
            <person name="Kunzel S."/>
            <person name="Keller A."/>
            <person name="Neulinger S.C."/>
        </authorList>
    </citation>
    <scope>NUCLEOTIDE SEQUENCE</scope>
    <source>
        <strain evidence="10">DSM 9154</strain>
    </source>
</reference>
<dbReference type="EMBL" id="NRRE01000026">
    <property type="protein sequence ID" value="MBK1697503.1"/>
    <property type="molecule type" value="Genomic_DNA"/>
</dbReference>
<dbReference type="NCBIfam" id="NF002074">
    <property type="entry name" value="PRK00913.1-4"/>
    <property type="match status" value="1"/>
</dbReference>
<feature type="binding site" evidence="8">
    <location>
        <position position="345"/>
    </location>
    <ligand>
        <name>Mn(2+)</name>
        <dbReference type="ChEBI" id="CHEBI:29035"/>
        <label>1</label>
    </ligand>
</feature>
<feature type="binding site" evidence="8">
    <location>
        <position position="286"/>
    </location>
    <ligand>
        <name>Mn(2+)</name>
        <dbReference type="ChEBI" id="CHEBI:29035"/>
        <label>2</label>
    </ligand>
</feature>
<dbReference type="InterPro" id="IPR023042">
    <property type="entry name" value="Peptidase_M17_leu_NH2_pept"/>
</dbReference>
<dbReference type="PANTHER" id="PTHR11963">
    <property type="entry name" value="LEUCINE AMINOPEPTIDASE-RELATED"/>
    <property type="match status" value="1"/>
</dbReference>
<keyword evidence="6 8" id="KW-0378">Hydrolase</keyword>
<dbReference type="Proteomes" id="UP000778970">
    <property type="component" value="Unassembled WGS sequence"/>
</dbReference>
<dbReference type="NCBIfam" id="NF002077">
    <property type="entry name" value="PRK00913.2-4"/>
    <property type="match status" value="1"/>
</dbReference>
<evidence type="ECO:0000256" key="3">
    <source>
        <dbReference type="ARBA" id="ARBA00009528"/>
    </source>
</evidence>
<dbReference type="PROSITE" id="PS00631">
    <property type="entry name" value="CYTOSOL_AP"/>
    <property type="match status" value="1"/>
</dbReference>
<name>A0A934QIP2_9PROT</name>